<dbReference type="EMBL" id="JBCITK010000001">
    <property type="protein sequence ID" value="MEN0642952.1"/>
    <property type="molecule type" value="Genomic_DNA"/>
</dbReference>
<evidence type="ECO:0000256" key="2">
    <source>
        <dbReference type="ARBA" id="ARBA00022448"/>
    </source>
</evidence>
<accession>A0ABU9VGC2</accession>
<feature type="transmembrane region" description="Helical" evidence="7">
    <location>
        <begin position="366"/>
        <end position="384"/>
    </location>
</feature>
<feature type="transmembrane region" description="Helical" evidence="7">
    <location>
        <begin position="278"/>
        <end position="297"/>
    </location>
</feature>
<feature type="transmembrane region" description="Helical" evidence="7">
    <location>
        <begin position="137"/>
        <end position="157"/>
    </location>
</feature>
<reference evidence="9 10" key="1">
    <citation type="submission" date="2024-03" db="EMBL/GenBank/DDBJ databases">
        <title>Bacilli Hybrid Assemblies.</title>
        <authorList>
            <person name="Kovac J."/>
        </authorList>
    </citation>
    <scope>NUCLEOTIDE SEQUENCE [LARGE SCALE GENOMIC DNA]</scope>
    <source>
        <strain evidence="9 10">FSL R7-0666</strain>
    </source>
</reference>
<evidence type="ECO:0000256" key="5">
    <source>
        <dbReference type="ARBA" id="ARBA00022989"/>
    </source>
</evidence>
<feature type="transmembrane region" description="Helical" evidence="7">
    <location>
        <begin position="71"/>
        <end position="89"/>
    </location>
</feature>
<feature type="transmembrane region" description="Helical" evidence="7">
    <location>
        <begin position="303"/>
        <end position="321"/>
    </location>
</feature>
<sequence>MNNKNYILYFFVTILFKLSDKMYVIAIPWLIYELTQSSVSTGLMFFVQTLPLIFIAPVAGTLADRFSRKKLLIYSASVQGSLVLFIPLLHQFDLLQIGFLYLIGFLIASAGACFNVTNSTIIPQLFKKELLMRVNSLFQIIDTSSVLFGSIAAGILISGIGVYSLFFVLGIAYLPIVISLLLLSMLHSFSPNSKKTSWQSLKEGASYLWTHPILRSLTWLIFIVNIANGSLVSMLVFYSRDEIGVTSTELGWIYAGAGIAQFVGILLLNVVKSSRNTLNAMVVVLFVSAIGIILTAFSWNWFSLMICISIQSAPVIMFNVLNKTFRQQIVPAHLLGRVNGLVMMIGLASLPLSGFFVGFLSEVVNIRWIFLSLGILSLITVIQFRRIGNKRKINSSISESKLSS</sequence>
<dbReference type="Gene3D" id="1.20.1250.20">
    <property type="entry name" value="MFS general substrate transporter like domains"/>
    <property type="match status" value="1"/>
</dbReference>
<keyword evidence="3" id="KW-1003">Cell membrane</keyword>
<evidence type="ECO:0000256" key="6">
    <source>
        <dbReference type="ARBA" id="ARBA00023136"/>
    </source>
</evidence>
<keyword evidence="10" id="KW-1185">Reference proteome</keyword>
<proteinExistence type="predicted"/>
<comment type="caution">
    <text evidence="9">The sequence shown here is derived from an EMBL/GenBank/DDBJ whole genome shotgun (WGS) entry which is preliminary data.</text>
</comment>
<keyword evidence="4 7" id="KW-0812">Transmembrane</keyword>
<dbReference type="InterPro" id="IPR020846">
    <property type="entry name" value="MFS_dom"/>
</dbReference>
<feature type="transmembrane region" description="Helical" evidence="7">
    <location>
        <begin position="95"/>
        <end position="116"/>
    </location>
</feature>
<keyword evidence="5 7" id="KW-1133">Transmembrane helix</keyword>
<dbReference type="Pfam" id="PF07690">
    <property type="entry name" value="MFS_1"/>
    <property type="match status" value="1"/>
</dbReference>
<name>A0ABU9VGC2_9BACI</name>
<feature type="transmembrane region" description="Helical" evidence="7">
    <location>
        <begin position="341"/>
        <end position="360"/>
    </location>
</feature>
<keyword evidence="2" id="KW-0813">Transport</keyword>
<dbReference type="PROSITE" id="PS50850">
    <property type="entry name" value="MFS"/>
    <property type="match status" value="1"/>
</dbReference>
<evidence type="ECO:0000256" key="3">
    <source>
        <dbReference type="ARBA" id="ARBA00022475"/>
    </source>
</evidence>
<dbReference type="InterPro" id="IPR011701">
    <property type="entry name" value="MFS"/>
</dbReference>
<evidence type="ECO:0000313" key="10">
    <source>
        <dbReference type="Proteomes" id="UP001418796"/>
    </source>
</evidence>
<dbReference type="PANTHER" id="PTHR23513">
    <property type="entry name" value="INTEGRAL MEMBRANE EFFLUX PROTEIN-RELATED"/>
    <property type="match status" value="1"/>
</dbReference>
<feature type="domain" description="Major facilitator superfamily (MFS) profile" evidence="8">
    <location>
        <begin position="5"/>
        <end position="392"/>
    </location>
</feature>
<feature type="transmembrane region" description="Helical" evidence="7">
    <location>
        <begin position="38"/>
        <end position="59"/>
    </location>
</feature>
<evidence type="ECO:0000256" key="7">
    <source>
        <dbReference type="SAM" id="Phobius"/>
    </source>
</evidence>
<keyword evidence="6 7" id="KW-0472">Membrane</keyword>
<evidence type="ECO:0000256" key="4">
    <source>
        <dbReference type="ARBA" id="ARBA00022692"/>
    </source>
</evidence>
<evidence type="ECO:0000259" key="8">
    <source>
        <dbReference type="PROSITE" id="PS50850"/>
    </source>
</evidence>
<feature type="transmembrane region" description="Helical" evidence="7">
    <location>
        <begin position="251"/>
        <end position="271"/>
    </location>
</feature>
<feature type="transmembrane region" description="Helical" evidence="7">
    <location>
        <begin position="163"/>
        <end position="186"/>
    </location>
</feature>
<dbReference type="PANTHER" id="PTHR23513:SF6">
    <property type="entry name" value="MAJOR FACILITATOR SUPERFAMILY ASSOCIATED DOMAIN-CONTAINING PROTEIN"/>
    <property type="match status" value="1"/>
</dbReference>
<protein>
    <submittedName>
        <fullName evidence="9">MFS transporter</fullName>
    </submittedName>
</protein>
<dbReference type="RefSeq" id="WP_343129966.1">
    <property type="nucleotide sequence ID" value="NZ_JBCITK010000001.1"/>
</dbReference>
<evidence type="ECO:0000256" key="1">
    <source>
        <dbReference type="ARBA" id="ARBA00004651"/>
    </source>
</evidence>
<dbReference type="SUPFAM" id="SSF103473">
    <property type="entry name" value="MFS general substrate transporter"/>
    <property type="match status" value="1"/>
</dbReference>
<feature type="transmembrane region" description="Helical" evidence="7">
    <location>
        <begin position="7"/>
        <end position="32"/>
    </location>
</feature>
<dbReference type="InterPro" id="IPR036259">
    <property type="entry name" value="MFS_trans_sf"/>
</dbReference>
<organism evidence="9 10">
    <name type="scientific">Alkalicoccobacillus gibsonii</name>
    <dbReference type="NCBI Taxonomy" id="79881"/>
    <lineage>
        <taxon>Bacteria</taxon>
        <taxon>Bacillati</taxon>
        <taxon>Bacillota</taxon>
        <taxon>Bacilli</taxon>
        <taxon>Bacillales</taxon>
        <taxon>Bacillaceae</taxon>
        <taxon>Alkalicoccobacillus</taxon>
    </lineage>
</organism>
<comment type="subcellular location">
    <subcellularLocation>
        <location evidence="1">Cell membrane</location>
        <topology evidence="1">Multi-pass membrane protein</topology>
    </subcellularLocation>
</comment>
<evidence type="ECO:0000313" key="9">
    <source>
        <dbReference type="EMBL" id="MEN0642952.1"/>
    </source>
</evidence>
<gene>
    <name evidence="9" type="ORF">MKY91_07315</name>
</gene>
<feature type="transmembrane region" description="Helical" evidence="7">
    <location>
        <begin position="217"/>
        <end position="239"/>
    </location>
</feature>
<dbReference type="CDD" id="cd06173">
    <property type="entry name" value="MFS_MefA_like"/>
    <property type="match status" value="1"/>
</dbReference>
<dbReference type="Proteomes" id="UP001418796">
    <property type="component" value="Unassembled WGS sequence"/>
</dbReference>